<reference evidence="8 9" key="1">
    <citation type="journal article" date="2019" name="Emerg. Microbes Infect.">
        <title>Comprehensive subspecies identification of 175 nontuberculous mycobacteria species based on 7547 genomic profiles.</title>
        <authorList>
            <person name="Matsumoto Y."/>
            <person name="Kinjo T."/>
            <person name="Motooka D."/>
            <person name="Nabeya D."/>
            <person name="Jung N."/>
            <person name="Uechi K."/>
            <person name="Horii T."/>
            <person name="Iida T."/>
            <person name="Fujita J."/>
            <person name="Nakamura S."/>
        </authorList>
    </citation>
    <scope>NUCLEOTIDE SEQUENCE [LARGE SCALE GENOMIC DNA]</scope>
    <source>
        <strain evidence="8 9">JCM 13323</strain>
    </source>
</reference>
<dbReference type="PANTHER" id="PTHR33884:SF3">
    <property type="entry name" value="UPF0410 PROTEIN YMGE"/>
    <property type="match status" value="1"/>
</dbReference>
<keyword evidence="3" id="KW-1003">Cell membrane</keyword>
<evidence type="ECO:0000256" key="1">
    <source>
        <dbReference type="ARBA" id="ARBA00004651"/>
    </source>
</evidence>
<accession>A0A7I7M6S2</accession>
<evidence type="ECO:0000256" key="6">
    <source>
        <dbReference type="ARBA" id="ARBA00023136"/>
    </source>
</evidence>
<organism evidence="8 9">
    <name type="scientific">Mycolicibacterium psychrotolerans</name>
    <dbReference type="NCBI Taxonomy" id="216929"/>
    <lineage>
        <taxon>Bacteria</taxon>
        <taxon>Bacillati</taxon>
        <taxon>Actinomycetota</taxon>
        <taxon>Actinomycetes</taxon>
        <taxon>Mycobacteriales</taxon>
        <taxon>Mycobacteriaceae</taxon>
        <taxon>Mycolicibacterium</taxon>
    </lineage>
</organism>
<keyword evidence="5 7" id="KW-1133">Transmembrane helix</keyword>
<keyword evidence="4 7" id="KW-0812">Transmembrane</keyword>
<keyword evidence="9" id="KW-1185">Reference proteome</keyword>
<dbReference type="AlphaFoldDB" id="A0A7I7M6S2"/>
<protein>
    <submittedName>
        <fullName evidence="8">Transglycosylase</fullName>
    </submittedName>
</protein>
<evidence type="ECO:0000256" key="5">
    <source>
        <dbReference type="ARBA" id="ARBA00022989"/>
    </source>
</evidence>
<sequence length="94" mass="9772">MIGTIIGAIVVGLIVGALARLVMPGKQNIGVLMTIVLGALGSFLGAWVSYKLGYSNQNGGFKIIPFLVGIIFAIVLIAAYLGITGRRSSGRPRV</sequence>
<dbReference type="Proteomes" id="UP000466514">
    <property type="component" value="Chromosome"/>
</dbReference>
<feature type="transmembrane region" description="Helical" evidence="7">
    <location>
        <begin position="30"/>
        <end position="50"/>
    </location>
</feature>
<gene>
    <name evidence="8" type="ORF">MPSYJ_07040</name>
</gene>
<dbReference type="GO" id="GO:0005886">
    <property type="term" value="C:plasma membrane"/>
    <property type="evidence" value="ECO:0007669"/>
    <property type="project" value="UniProtKB-SubCell"/>
</dbReference>
<comment type="subcellular location">
    <subcellularLocation>
        <location evidence="1">Cell membrane</location>
        <topology evidence="1">Multi-pass membrane protein</topology>
    </subcellularLocation>
</comment>
<evidence type="ECO:0000256" key="7">
    <source>
        <dbReference type="SAM" id="Phobius"/>
    </source>
</evidence>
<feature type="transmembrane region" description="Helical" evidence="7">
    <location>
        <begin position="6"/>
        <end position="23"/>
    </location>
</feature>
<evidence type="ECO:0000256" key="4">
    <source>
        <dbReference type="ARBA" id="ARBA00022692"/>
    </source>
</evidence>
<dbReference type="RefSeq" id="WP_163720425.1">
    <property type="nucleotide sequence ID" value="NZ_AP022574.1"/>
</dbReference>
<evidence type="ECO:0000256" key="3">
    <source>
        <dbReference type="ARBA" id="ARBA00022475"/>
    </source>
</evidence>
<dbReference type="PANTHER" id="PTHR33884">
    <property type="entry name" value="UPF0410 PROTEIN YMGE"/>
    <property type="match status" value="1"/>
</dbReference>
<dbReference type="EMBL" id="AP022574">
    <property type="protein sequence ID" value="BBX67243.1"/>
    <property type="molecule type" value="Genomic_DNA"/>
</dbReference>
<name>A0A7I7M6S2_9MYCO</name>
<evidence type="ECO:0000313" key="9">
    <source>
        <dbReference type="Proteomes" id="UP000466514"/>
    </source>
</evidence>
<proteinExistence type="inferred from homology"/>
<comment type="similarity">
    <text evidence="2">Belongs to the UPF0410 family.</text>
</comment>
<dbReference type="KEGG" id="mpsc:MPSYJ_07040"/>
<keyword evidence="6 7" id="KW-0472">Membrane</keyword>
<feature type="transmembrane region" description="Helical" evidence="7">
    <location>
        <begin position="62"/>
        <end position="83"/>
    </location>
</feature>
<evidence type="ECO:0000256" key="2">
    <source>
        <dbReference type="ARBA" id="ARBA00011006"/>
    </source>
</evidence>
<evidence type="ECO:0000313" key="8">
    <source>
        <dbReference type="EMBL" id="BBX67243.1"/>
    </source>
</evidence>
<dbReference type="InterPro" id="IPR007341">
    <property type="entry name" value="Transgly_assoc"/>
</dbReference>